<reference evidence="2 3" key="1">
    <citation type="submission" date="2021-04" db="EMBL/GenBank/DDBJ databases">
        <authorList>
            <person name="Ivanova A."/>
        </authorList>
    </citation>
    <scope>NUCLEOTIDE SEQUENCE [LARGE SCALE GENOMIC DNA]</scope>
    <source>
        <strain evidence="2 3">G18</strain>
    </source>
</reference>
<dbReference type="Proteomes" id="UP000676565">
    <property type="component" value="Unassembled WGS sequence"/>
</dbReference>
<dbReference type="EMBL" id="JAGKQQ010000001">
    <property type="protein sequence ID" value="MBP3954231.1"/>
    <property type="molecule type" value="Genomic_DNA"/>
</dbReference>
<protein>
    <submittedName>
        <fullName evidence="2">Uncharacterized protein</fullName>
    </submittedName>
</protein>
<keyword evidence="1" id="KW-0732">Signal</keyword>
<dbReference type="RefSeq" id="WP_210652372.1">
    <property type="nucleotide sequence ID" value="NZ_JAGKQQ010000001.1"/>
</dbReference>
<keyword evidence="3" id="KW-1185">Reference proteome</keyword>
<sequence length="349" mass="38671">MSRIAWLVAVCGLALAPTPLFAADTKPASKASTAETLRAALQKQKVEIDGTKIGDLTLVDGLKQLSKQHTVSFVVLEEEFKAQKVTDIKDKKSFLKTLDTKDLSVSQFLNVWLTTLGATYNVAPDYVEIVPISRVNNDAAKTVERDQAERDLNTLLTREIDLGEKNINEIPIFELLSFLSKQHDLSFVINEERFKEVGSPNFKEEKPKLTATQFRGVSLYQFLTAVLDSLGSTFLVKQSGIEIVPTAFAAEVTKSTTTKITEVRVRLNEPLVSVIVKDKPLKEVVTKLAKDFDLNIVILPRACNGDVKPATIRLLNVPADKAIEVIALQYDLQVVRKGTTFLLTREDGN</sequence>
<feature type="chain" id="PRO_5047251614" evidence="1">
    <location>
        <begin position="23"/>
        <end position="349"/>
    </location>
</feature>
<feature type="signal peptide" evidence="1">
    <location>
        <begin position="1"/>
        <end position="22"/>
    </location>
</feature>
<evidence type="ECO:0000256" key="1">
    <source>
        <dbReference type="SAM" id="SignalP"/>
    </source>
</evidence>
<name>A0ABS5BKK4_9BACT</name>
<accession>A0ABS5BKK4</accession>
<evidence type="ECO:0000313" key="2">
    <source>
        <dbReference type="EMBL" id="MBP3954231.1"/>
    </source>
</evidence>
<evidence type="ECO:0000313" key="3">
    <source>
        <dbReference type="Proteomes" id="UP000676565"/>
    </source>
</evidence>
<organism evidence="2 3">
    <name type="scientific">Gemmata palustris</name>
    <dbReference type="NCBI Taxonomy" id="2822762"/>
    <lineage>
        <taxon>Bacteria</taxon>
        <taxon>Pseudomonadati</taxon>
        <taxon>Planctomycetota</taxon>
        <taxon>Planctomycetia</taxon>
        <taxon>Gemmatales</taxon>
        <taxon>Gemmataceae</taxon>
        <taxon>Gemmata</taxon>
    </lineage>
</organism>
<gene>
    <name evidence="2" type="ORF">J8F10_02835</name>
</gene>
<comment type="caution">
    <text evidence="2">The sequence shown here is derived from an EMBL/GenBank/DDBJ whole genome shotgun (WGS) entry which is preliminary data.</text>
</comment>
<proteinExistence type="predicted"/>